<dbReference type="Proteomes" id="UP000789375">
    <property type="component" value="Unassembled WGS sequence"/>
</dbReference>
<evidence type="ECO:0000313" key="1">
    <source>
        <dbReference type="EMBL" id="CAG8596707.1"/>
    </source>
</evidence>
<dbReference type="AlphaFoldDB" id="A0A9N9GC71"/>
<protein>
    <submittedName>
        <fullName evidence="1">4920_t:CDS:1</fullName>
    </submittedName>
</protein>
<dbReference type="EMBL" id="CAJVPP010002338">
    <property type="protein sequence ID" value="CAG8596707.1"/>
    <property type="molecule type" value="Genomic_DNA"/>
</dbReference>
<proteinExistence type="predicted"/>
<name>A0A9N9GC71_FUNMO</name>
<sequence>MPLLSILVGMKLLVEIPDYCYYELVNLQLHDNNELLATRKISKYFTKPPDEHIHIIVSLPETTKTRQELESINKIAELQSLKKSTYEFDVIVNPKRIETFKWIANRSSEPWRS</sequence>
<reference evidence="1" key="1">
    <citation type="submission" date="2021-06" db="EMBL/GenBank/DDBJ databases">
        <authorList>
            <person name="Kallberg Y."/>
            <person name="Tangrot J."/>
            <person name="Rosling A."/>
        </authorList>
    </citation>
    <scope>NUCLEOTIDE SEQUENCE</scope>
    <source>
        <strain evidence="1">87-6 pot B 2015</strain>
    </source>
</reference>
<organism evidence="1 2">
    <name type="scientific">Funneliformis mosseae</name>
    <name type="common">Endomycorrhizal fungus</name>
    <name type="synonym">Glomus mosseae</name>
    <dbReference type="NCBI Taxonomy" id="27381"/>
    <lineage>
        <taxon>Eukaryota</taxon>
        <taxon>Fungi</taxon>
        <taxon>Fungi incertae sedis</taxon>
        <taxon>Mucoromycota</taxon>
        <taxon>Glomeromycotina</taxon>
        <taxon>Glomeromycetes</taxon>
        <taxon>Glomerales</taxon>
        <taxon>Glomeraceae</taxon>
        <taxon>Funneliformis</taxon>
    </lineage>
</organism>
<accession>A0A9N9GC71</accession>
<keyword evidence="2" id="KW-1185">Reference proteome</keyword>
<comment type="caution">
    <text evidence="1">The sequence shown here is derived from an EMBL/GenBank/DDBJ whole genome shotgun (WGS) entry which is preliminary data.</text>
</comment>
<gene>
    <name evidence="1" type="ORF">FMOSSE_LOCUS8728</name>
</gene>
<evidence type="ECO:0000313" key="2">
    <source>
        <dbReference type="Proteomes" id="UP000789375"/>
    </source>
</evidence>